<dbReference type="PANTHER" id="PTHR42034:SF1">
    <property type="entry name" value="CONDENSATION DOMAIN-CONTAINING PROTEIN"/>
    <property type="match status" value="1"/>
</dbReference>
<comment type="similarity">
    <text evidence="1">Belongs to the trichothecene O-acetyltransferase family.</text>
</comment>
<sequence>MDIQQLLTPFDLTKFRWQKAKDSTKTHTRPLAGTEIVLDFWSRRCKGDLNLFVGVYLDLLTPATIPQIIDSAQQAWIWLRYQVPTIAAQLHTDSHDAPHLVYKPAEHESLSCWLDNTLLIEKQDTLDLDTLRRQLGPAQIPFPDGNLMHLHLVIPSGEHEDPVSRLGVLLHCHHLLIDGLGALTLLNQYFTKLADIVGSDYTKESFAWGTEVDKLLPAVFNVMDASELRPVQPGSFERPSFALPYYASLASALQDTIQMFEKPLGFKPRNPDSGLPSTSRMEVEFTRQDSEKLVKSLKASGYTVTHLAHAALSLVARSDSVSDVEDASLSFINFSIVNCRHRLTAPYCHRGKYPGNALGIHLLKVPLSLFISDSGEFFPIDKSLVAKLLDALRDCYETQKVTPGLLSRTAQGSEIVAATLKYSFMNNRAPVNQCYSFSSDGVGENYLDATFSNGSGTPIVGVTKYFTSLNRVDPAPYFRISSWKGIIYLSADFNENIITAKEVSEYMVKWKEYMLLGI</sequence>
<dbReference type="AlphaFoldDB" id="A0A0D0C877"/>
<dbReference type="EMBL" id="KN834783">
    <property type="protein sequence ID" value="KIK58694.1"/>
    <property type="molecule type" value="Genomic_DNA"/>
</dbReference>
<protein>
    <recommendedName>
        <fullName evidence="5">Condensation domain-containing protein</fullName>
    </recommendedName>
</protein>
<gene>
    <name evidence="3" type="ORF">GYMLUDRAFT_86133</name>
</gene>
<dbReference type="Gene3D" id="3.30.559.30">
    <property type="entry name" value="Nonribosomal peptide synthetase, condensation domain"/>
    <property type="match status" value="1"/>
</dbReference>
<keyword evidence="4" id="KW-1185">Reference proteome</keyword>
<evidence type="ECO:0000313" key="3">
    <source>
        <dbReference type="EMBL" id="KIK58694.1"/>
    </source>
</evidence>
<name>A0A0D0C877_9AGAR</name>
<dbReference type="InterPro" id="IPR009992">
    <property type="entry name" value="Tri3/Sat12/Sat16/Mac1"/>
</dbReference>
<keyword evidence="2" id="KW-0808">Transferase</keyword>
<dbReference type="PANTHER" id="PTHR42034">
    <property type="entry name" value="CHROMOSOME 7, WHOLE GENOME SHOTGUN SEQUENCE-RELATED"/>
    <property type="match status" value="1"/>
</dbReference>
<proteinExistence type="inferred from homology"/>
<dbReference type="GO" id="GO:0016407">
    <property type="term" value="F:acetyltransferase activity"/>
    <property type="evidence" value="ECO:0007669"/>
    <property type="project" value="InterPro"/>
</dbReference>
<dbReference type="InterPro" id="IPR023213">
    <property type="entry name" value="CAT-like_dom_sf"/>
</dbReference>
<dbReference type="HOGENOM" id="CLU_532139_0_0_1"/>
<accession>A0A0D0C877</accession>
<dbReference type="GO" id="GO:0043386">
    <property type="term" value="P:mycotoxin biosynthetic process"/>
    <property type="evidence" value="ECO:0007669"/>
    <property type="project" value="InterPro"/>
</dbReference>
<reference evidence="3 4" key="1">
    <citation type="submission" date="2014-04" db="EMBL/GenBank/DDBJ databases">
        <title>Evolutionary Origins and Diversification of the Mycorrhizal Mutualists.</title>
        <authorList>
            <consortium name="DOE Joint Genome Institute"/>
            <consortium name="Mycorrhizal Genomics Consortium"/>
            <person name="Kohler A."/>
            <person name="Kuo A."/>
            <person name="Nagy L.G."/>
            <person name="Floudas D."/>
            <person name="Copeland A."/>
            <person name="Barry K.W."/>
            <person name="Cichocki N."/>
            <person name="Veneault-Fourrey C."/>
            <person name="LaButti K."/>
            <person name="Lindquist E.A."/>
            <person name="Lipzen A."/>
            <person name="Lundell T."/>
            <person name="Morin E."/>
            <person name="Murat C."/>
            <person name="Riley R."/>
            <person name="Ohm R."/>
            <person name="Sun H."/>
            <person name="Tunlid A."/>
            <person name="Henrissat B."/>
            <person name="Grigoriev I.V."/>
            <person name="Hibbett D.S."/>
            <person name="Martin F."/>
        </authorList>
    </citation>
    <scope>NUCLEOTIDE SEQUENCE [LARGE SCALE GENOMIC DNA]</scope>
    <source>
        <strain evidence="3 4">FD-317 M1</strain>
    </source>
</reference>
<evidence type="ECO:0000256" key="2">
    <source>
        <dbReference type="ARBA" id="ARBA00022679"/>
    </source>
</evidence>
<dbReference type="OrthoDB" id="2548233at2759"/>
<organism evidence="3 4">
    <name type="scientific">Collybiopsis luxurians FD-317 M1</name>
    <dbReference type="NCBI Taxonomy" id="944289"/>
    <lineage>
        <taxon>Eukaryota</taxon>
        <taxon>Fungi</taxon>
        <taxon>Dikarya</taxon>
        <taxon>Basidiomycota</taxon>
        <taxon>Agaricomycotina</taxon>
        <taxon>Agaricomycetes</taxon>
        <taxon>Agaricomycetidae</taxon>
        <taxon>Agaricales</taxon>
        <taxon>Marasmiineae</taxon>
        <taxon>Omphalotaceae</taxon>
        <taxon>Collybiopsis</taxon>
        <taxon>Collybiopsis luxurians</taxon>
    </lineage>
</organism>
<dbReference type="Proteomes" id="UP000053593">
    <property type="component" value="Unassembled WGS sequence"/>
</dbReference>
<evidence type="ECO:0008006" key="5">
    <source>
        <dbReference type="Google" id="ProtNLM"/>
    </source>
</evidence>
<dbReference type="Pfam" id="PF07428">
    <property type="entry name" value="Tri3"/>
    <property type="match status" value="1"/>
</dbReference>
<evidence type="ECO:0000256" key="1">
    <source>
        <dbReference type="ARBA" id="ARBA00006439"/>
    </source>
</evidence>
<dbReference type="Gene3D" id="3.30.559.10">
    <property type="entry name" value="Chloramphenicol acetyltransferase-like domain"/>
    <property type="match status" value="1"/>
</dbReference>
<evidence type="ECO:0000313" key="4">
    <source>
        <dbReference type="Proteomes" id="UP000053593"/>
    </source>
</evidence>